<dbReference type="SMART" id="SM00353">
    <property type="entry name" value="HLH"/>
    <property type="match status" value="1"/>
</dbReference>
<dbReference type="AlphaFoldDB" id="A0A8B7XGQ0"/>
<evidence type="ECO:0000256" key="2">
    <source>
        <dbReference type="ARBA" id="ARBA00023125"/>
    </source>
</evidence>
<evidence type="ECO:0000256" key="4">
    <source>
        <dbReference type="ARBA" id="ARBA00023242"/>
    </source>
</evidence>
<evidence type="ECO:0000256" key="3">
    <source>
        <dbReference type="ARBA" id="ARBA00023163"/>
    </source>
</evidence>
<evidence type="ECO:0000313" key="7">
    <source>
        <dbReference type="Proteomes" id="UP000694845"/>
    </source>
</evidence>
<feature type="domain" description="BHLH" evidence="6">
    <location>
        <begin position="83"/>
        <end position="135"/>
    </location>
</feature>
<dbReference type="GO" id="GO:0000122">
    <property type="term" value="P:negative regulation of transcription by RNA polymerase II"/>
    <property type="evidence" value="ECO:0007669"/>
    <property type="project" value="UniProtKB-ARBA"/>
</dbReference>
<keyword evidence="1" id="KW-0805">Transcription regulation</keyword>
<keyword evidence="7" id="KW-1185">Reference proteome</keyword>
<evidence type="ECO:0000259" key="6">
    <source>
        <dbReference type="PROSITE" id="PS50888"/>
    </source>
</evidence>
<feature type="region of interest" description="Disordered" evidence="5">
    <location>
        <begin position="141"/>
        <end position="167"/>
    </location>
</feature>
<sequence>MMEEPHSESAIYSTPTCVQLGIPMSDCPTAAGLYPLREHGNNTDVTLPIPNYLDPRYAGSFMGHYSSYVPLPSPFGFYDLEPSFIRRRNERERERVRNVNEGYARLREHLPTENPEKRLSKVETLRMAIRYIKQLQGVLHTEEHKENNCSNSETDRGSVEDSEEGEK</sequence>
<dbReference type="GO" id="GO:0005667">
    <property type="term" value="C:transcription regulator complex"/>
    <property type="evidence" value="ECO:0007669"/>
    <property type="project" value="UniProtKB-ARBA"/>
</dbReference>
<keyword evidence="3" id="KW-0804">Transcription</keyword>
<dbReference type="GO" id="GO:0005634">
    <property type="term" value="C:nucleus"/>
    <property type="evidence" value="ECO:0007669"/>
    <property type="project" value="UniProtKB-ARBA"/>
</dbReference>
<dbReference type="GO" id="GO:0000981">
    <property type="term" value="F:DNA-binding transcription factor activity, RNA polymerase II-specific"/>
    <property type="evidence" value="ECO:0007669"/>
    <property type="project" value="TreeGrafter"/>
</dbReference>
<dbReference type="OMA" id="MMEEPHS"/>
<dbReference type="GO" id="GO:0048513">
    <property type="term" value="P:animal organ development"/>
    <property type="evidence" value="ECO:0007669"/>
    <property type="project" value="UniProtKB-ARBA"/>
</dbReference>
<dbReference type="GeneID" id="110973140"/>
<dbReference type="Gene3D" id="4.10.280.10">
    <property type="entry name" value="Helix-loop-helix DNA-binding domain"/>
    <property type="match status" value="1"/>
</dbReference>
<keyword evidence="2" id="KW-0238">DNA-binding</keyword>
<evidence type="ECO:0000313" key="8">
    <source>
        <dbReference type="RefSeq" id="XP_022079401.1"/>
    </source>
</evidence>
<dbReference type="InterPro" id="IPR050283">
    <property type="entry name" value="E-box_TF_Regulators"/>
</dbReference>
<dbReference type="RefSeq" id="XP_022079401.1">
    <property type="nucleotide sequence ID" value="XM_022223709.1"/>
</dbReference>
<dbReference type="Pfam" id="PF00010">
    <property type="entry name" value="HLH"/>
    <property type="match status" value="1"/>
</dbReference>
<dbReference type="PANTHER" id="PTHR23349">
    <property type="entry name" value="BASIC HELIX-LOOP-HELIX TRANSCRIPTION FACTOR, TWIST"/>
    <property type="match status" value="1"/>
</dbReference>
<dbReference type="FunFam" id="4.10.280.10:FF:000038">
    <property type="entry name" value="achaete-scute homolog 3"/>
    <property type="match status" value="1"/>
</dbReference>
<dbReference type="GO" id="GO:0046983">
    <property type="term" value="F:protein dimerization activity"/>
    <property type="evidence" value="ECO:0007669"/>
    <property type="project" value="InterPro"/>
</dbReference>
<name>A0A8B7XGQ0_ACAPL</name>
<dbReference type="InterPro" id="IPR011598">
    <property type="entry name" value="bHLH_dom"/>
</dbReference>
<dbReference type="GO" id="GO:0060429">
    <property type="term" value="P:epithelium development"/>
    <property type="evidence" value="ECO:0007669"/>
    <property type="project" value="UniProtKB-ARBA"/>
</dbReference>
<dbReference type="PROSITE" id="PS50888">
    <property type="entry name" value="BHLH"/>
    <property type="match status" value="1"/>
</dbReference>
<dbReference type="GO" id="GO:0000977">
    <property type="term" value="F:RNA polymerase II transcription regulatory region sequence-specific DNA binding"/>
    <property type="evidence" value="ECO:0007669"/>
    <property type="project" value="UniProtKB-ARBA"/>
</dbReference>
<reference evidence="8" key="1">
    <citation type="submission" date="2025-08" db="UniProtKB">
        <authorList>
            <consortium name="RefSeq"/>
        </authorList>
    </citation>
    <scope>IDENTIFICATION</scope>
</reference>
<organism evidence="7 8">
    <name type="scientific">Acanthaster planci</name>
    <name type="common">Crown-of-thorns starfish</name>
    <dbReference type="NCBI Taxonomy" id="133434"/>
    <lineage>
        <taxon>Eukaryota</taxon>
        <taxon>Metazoa</taxon>
        <taxon>Echinodermata</taxon>
        <taxon>Eleutherozoa</taxon>
        <taxon>Asterozoa</taxon>
        <taxon>Asteroidea</taxon>
        <taxon>Valvatacea</taxon>
        <taxon>Valvatida</taxon>
        <taxon>Acanthasteridae</taxon>
        <taxon>Acanthaster</taxon>
    </lineage>
</organism>
<evidence type="ECO:0000256" key="5">
    <source>
        <dbReference type="SAM" id="MobiDB-lite"/>
    </source>
</evidence>
<proteinExistence type="predicted"/>
<dbReference type="KEGG" id="aplc:110973140"/>
<dbReference type="CDD" id="cd19724">
    <property type="entry name" value="bHLH_TS_ASCL3_like"/>
    <property type="match status" value="1"/>
</dbReference>
<gene>
    <name evidence="8" type="primary">LOC110973140</name>
</gene>
<accession>A0A8B7XGQ0</accession>
<keyword evidence="4" id="KW-0539">Nucleus</keyword>
<dbReference type="SUPFAM" id="SSF47459">
    <property type="entry name" value="HLH, helix-loop-helix DNA-binding domain"/>
    <property type="match status" value="1"/>
</dbReference>
<evidence type="ECO:0000256" key="1">
    <source>
        <dbReference type="ARBA" id="ARBA00023015"/>
    </source>
</evidence>
<dbReference type="InterPro" id="IPR036638">
    <property type="entry name" value="HLH_DNA-bd_sf"/>
</dbReference>
<protein>
    <submittedName>
        <fullName evidence="8">Achaete-scute homolog 5-like</fullName>
    </submittedName>
</protein>
<dbReference type="OrthoDB" id="5976910at2759"/>
<dbReference type="PANTHER" id="PTHR23349:SF108">
    <property type="entry name" value="BHLH DOMAIN-CONTAINING PROTEIN"/>
    <property type="match status" value="1"/>
</dbReference>
<dbReference type="Proteomes" id="UP000694845">
    <property type="component" value="Unplaced"/>
</dbReference>
<feature type="compositionally biased region" description="Basic and acidic residues" evidence="5">
    <location>
        <begin position="141"/>
        <end position="159"/>
    </location>
</feature>